<dbReference type="Proteomes" id="UP001434883">
    <property type="component" value="Unassembled WGS sequence"/>
</dbReference>
<name>A0ABV0RPZ6_9TELE</name>
<gene>
    <name evidence="2" type="ORF">XENOCAPTIV_003548</name>
</gene>
<reference evidence="2 3" key="1">
    <citation type="submission" date="2021-06" db="EMBL/GenBank/DDBJ databases">
        <authorList>
            <person name="Palmer J.M."/>
        </authorList>
    </citation>
    <scope>NUCLEOTIDE SEQUENCE [LARGE SCALE GENOMIC DNA]</scope>
    <source>
        <strain evidence="2 3">XC_2019</strain>
        <tissue evidence="2">Muscle</tissue>
    </source>
</reference>
<dbReference type="EMBL" id="JAHRIN010051778">
    <property type="protein sequence ID" value="MEQ2209757.1"/>
    <property type="molecule type" value="Genomic_DNA"/>
</dbReference>
<evidence type="ECO:0000313" key="2">
    <source>
        <dbReference type="EMBL" id="MEQ2209757.1"/>
    </source>
</evidence>
<evidence type="ECO:0000313" key="3">
    <source>
        <dbReference type="Proteomes" id="UP001434883"/>
    </source>
</evidence>
<comment type="caution">
    <text evidence="2">The sequence shown here is derived from an EMBL/GenBank/DDBJ whole genome shotgun (WGS) entry which is preliminary data.</text>
</comment>
<proteinExistence type="predicted"/>
<evidence type="ECO:0000256" key="1">
    <source>
        <dbReference type="SAM" id="MobiDB-lite"/>
    </source>
</evidence>
<feature type="region of interest" description="Disordered" evidence="1">
    <location>
        <begin position="56"/>
        <end position="107"/>
    </location>
</feature>
<organism evidence="2 3">
    <name type="scientific">Xenoophorus captivus</name>
    <dbReference type="NCBI Taxonomy" id="1517983"/>
    <lineage>
        <taxon>Eukaryota</taxon>
        <taxon>Metazoa</taxon>
        <taxon>Chordata</taxon>
        <taxon>Craniata</taxon>
        <taxon>Vertebrata</taxon>
        <taxon>Euteleostomi</taxon>
        <taxon>Actinopterygii</taxon>
        <taxon>Neopterygii</taxon>
        <taxon>Teleostei</taxon>
        <taxon>Neoteleostei</taxon>
        <taxon>Acanthomorphata</taxon>
        <taxon>Ovalentaria</taxon>
        <taxon>Atherinomorphae</taxon>
        <taxon>Cyprinodontiformes</taxon>
        <taxon>Goodeidae</taxon>
        <taxon>Xenoophorus</taxon>
    </lineage>
</organism>
<accession>A0ABV0RPZ6</accession>
<sequence>MATWWRNLLCSLPSGGLTTDKEKDLKLKFFYGLERTFFSLTCSLSPLLHVTPPFPVAEKHPSQTGSSPTSVCSMDLERNQRDITGSEPNIQHHHYESNSSCLKKPDT</sequence>
<keyword evidence="3" id="KW-1185">Reference proteome</keyword>
<feature type="compositionally biased region" description="Polar residues" evidence="1">
    <location>
        <begin position="62"/>
        <end position="72"/>
    </location>
</feature>
<protein>
    <submittedName>
        <fullName evidence="2">Uncharacterized protein</fullName>
    </submittedName>
</protein>